<accession>A0A7T5UIV0</accession>
<dbReference type="AlphaFoldDB" id="A0A7T5UIV0"/>
<proteinExistence type="predicted"/>
<evidence type="ECO:0000313" key="1">
    <source>
        <dbReference type="EMBL" id="QQG37068.1"/>
    </source>
</evidence>
<evidence type="ECO:0000313" key="2">
    <source>
        <dbReference type="Proteomes" id="UP000595362"/>
    </source>
</evidence>
<protein>
    <submittedName>
        <fullName evidence="1">Uncharacterized protein</fullName>
    </submittedName>
</protein>
<gene>
    <name evidence="1" type="ORF">HYS17_04700</name>
</gene>
<name>A0A7T5UIV0_9BACT</name>
<sequence>MSEIKRAVQARTNIQFAHRLSIERCRGYISHMQALLHVGEGVTGEELTEALQQVIILLDMELTHSLKQLS</sequence>
<reference evidence="1 2" key="1">
    <citation type="submission" date="2020-07" db="EMBL/GenBank/DDBJ databases">
        <title>Huge and variable diversity of episymbiotic CPR bacteria and DPANN archaea in groundwater ecosystems.</title>
        <authorList>
            <person name="He C.Y."/>
            <person name="Keren R."/>
            <person name="Whittaker M."/>
            <person name="Farag I.F."/>
            <person name="Doudna J."/>
            <person name="Cate J.H.D."/>
            <person name="Banfield J.F."/>
        </authorList>
    </citation>
    <scope>NUCLEOTIDE SEQUENCE [LARGE SCALE GENOMIC DNA]</scope>
    <source>
        <strain evidence="1">NC_groundwater_70_Ag_B-0.1um_54_66</strain>
    </source>
</reference>
<dbReference type="EMBL" id="CP066681">
    <property type="protein sequence ID" value="QQG37068.1"/>
    <property type="molecule type" value="Genomic_DNA"/>
</dbReference>
<organism evidence="1 2">
    <name type="scientific">Micavibrio aeruginosavorus</name>
    <dbReference type="NCBI Taxonomy" id="349221"/>
    <lineage>
        <taxon>Bacteria</taxon>
        <taxon>Pseudomonadati</taxon>
        <taxon>Bdellovibrionota</taxon>
        <taxon>Bdellovibrionia</taxon>
        <taxon>Bdellovibrionales</taxon>
        <taxon>Pseudobdellovibrionaceae</taxon>
        <taxon>Micavibrio</taxon>
    </lineage>
</organism>
<dbReference type="Proteomes" id="UP000595362">
    <property type="component" value="Chromosome"/>
</dbReference>